<feature type="domain" description="Rhodanese" evidence="1">
    <location>
        <begin position="9"/>
        <end position="39"/>
    </location>
</feature>
<evidence type="ECO:0000313" key="3">
    <source>
        <dbReference type="Proteomes" id="UP000295244"/>
    </source>
</evidence>
<dbReference type="InterPro" id="IPR001763">
    <property type="entry name" value="Rhodanese-like_dom"/>
</dbReference>
<evidence type="ECO:0000259" key="1">
    <source>
        <dbReference type="PROSITE" id="PS50206"/>
    </source>
</evidence>
<keyword evidence="3" id="KW-1185">Reference proteome</keyword>
<organism evidence="2 3">
    <name type="scientific">Rubrobacter taiwanensis</name>
    <dbReference type="NCBI Taxonomy" id="185139"/>
    <lineage>
        <taxon>Bacteria</taxon>
        <taxon>Bacillati</taxon>
        <taxon>Actinomycetota</taxon>
        <taxon>Rubrobacteria</taxon>
        <taxon>Rubrobacterales</taxon>
        <taxon>Rubrobacteraceae</taxon>
        <taxon>Rubrobacter</taxon>
    </lineage>
</organism>
<dbReference type="EMBL" id="SKBU01000015">
    <property type="protein sequence ID" value="TCJ16983.1"/>
    <property type="molecule type" value="Genomic_DNA"/>
</dbReference>
<dbReference type="AlphaFoldDB" id="A0A4R1BI92"/>
<proteinExistence type="predicted"/>
<protein>
    <submittedName>
        <fullName evidence="2">Rhodanese-like domain-containing protein</fullName>
    </submittedName>
</protein>
<dbReference type="PROSITE" id="PS00380">
    <property type="entry name" value="RHODANESE_1"/>
    <property type="match status" value="1"/>
</dbReference>
<sequence>MPGELEEWRNRGARLVDVREPWEYKRGHLPGAENLDVGTSGEYGFGAHSWFVQRASRRAIYRSAGFRPSSPQL</sequence>
<dbReference type="Pfam" id="PF00581">
    <property type="entry name" value="Rhodanese"/>
    <property type="match status" value="1"/>
</dbReference>
<dbReference type="OrthoDB" id="9800872at2"/>
<gene>
    <name evidence="2" type="ORF">E0L93_09180</name>
</gene>
<accession>A0A4R1BI92</accession>
<comment type="caution">
    <text evidence="2">The sequence shown here is derived from an EMBL/GenBank/DDBJ whole genome shotgun (WGS) entry which is preliminary data.</text>
</comment>
<dbReference type="InterPro" id="IPR001307">
    <property type="entry name" value="Thiosulphate_STrfase_CS"/>
</dbReference>
<dbReference type="InterPro" id="IPR036873">
    <property type="entry name" value="Rhodanese-like_dom_sf"/>
</dbReference>
<reference evidence="2 3" key="1">
    <citation type="submission" date="2019-03" db="EMBL/GenBank/DDBJ databases">
        <title>Whole genome sequence of a novel Rubrobacter taiwanensis strain, isolated from Yellowstone National Park.</title>
        <authorList>
            <person name="Freed S."/>
            <person name="Ramaley R.F."/>
            <person name="Kyndt J.A."/>
        </authorList>
    </citation>
    <scope>NUCLEOTIDE SEQUENCE [LARGE SCALE GENOMIC DNA]</scope>
    <source>
        <strain evidence="2 3">Yellowstone</strain>
    </source>
</reference>
<evidence type="ECO:0000313" key="2">
    <source>
        <dbReference type="EMBL" id="TCJ16983.1"/>
    </source>
</evidence>
<dbReference type="PROSITE" id="PS50206">
    <property type="entry name" value="RHODANESE_3"/>
    <property type="match status" value="1"/>
</dbReference>
<dbReference type="Gene3D" id="3.40.250.10">
    <property type="entry name" value="Rhodanese-like domain"/>
    <property type="match status" value="1"/>
</dbReference>
<dbReference type="CDD" id="cd00158">
    <property type="entry name" value="RHOD"/>
    <property type="match status" value="1"/>
</dbReference>
<dbReference type="GO" id="GO:0004792">
    <property type="term" value="F:thiosulfate-cyanide sulfurtransferase activity"/>
    <property type="evidence" value="ECO:0007669"/>
    <property type="project" value="InterPro"/>
</dbReference>
<dbReference type="SUPFAM" id="SSF52821">
    <property type="entry name" value="Rhodanese/Cell cycle control phosphatase"/>
    <property type="match status" value="1"/>
</dbReference>
<dbReference type="Proteomes" id="UP000295244">
    <property type="component" value="Unassembled WGS sequence"/>
</dbReference>
<name>A0A4R1BI92_9ACTN</name>